<dbReference type="EMBL" id="QJPH01000190">
    <property type="protein sequence ID" value="PZN83236.1"/>
    <property type="molecule type" value="Genomic_DNA"/>
</dbReference>
<protein>
    <submittedName>
        <fullName evidence="2">Uncharacterized protein</fullName>
    </submittedName>
</protein>
<evidence type="ECO:0000313" key="2">
    <source>
        <dbReference type="EMBL" id="PZN83236.1"/>
    </source>
</evidence>
<organism evidence="2 3">
    <name type="scientific">Candidatus Methylumidiphilus alinenensis</name>
    <dbReference type="NCBI Taxonomy" id="2202197"/>
    <lineage>
        <taxon>Bacteria</taxon>
        <taxon>Pseudomonadati</taxon>
        <taxon>Pseudomonadota</taxon>
        <taxon>Gammaproteobacteria</taxon>
        <taxon>Methylococcales</taxon>
        <taxon>Candidatus Methylumidiphilus</taxon>
    </lineage>
</organism>
<accession>A0A2W4RKY4</accession>
<dbReference type="Proteomes" id="UP000249396">
    <property type="component" value="Unassembled WGS sequence"/>
</dbReference>
<proteinExistence type="predicted"/>
<feature type="region of interest" description="Disordered" evidence="1">
    <location>
        <begin position="1"/>
        <end position="21"/>
    </location>
</feature>
<evidence type="ECO:0000313" key="3">
    <source>
        <dbReference type="Proteomes" id="UP000249396"/>
    </source>
</evidence>
<sequence>MASNGTKGIDTPPNSQGEKPKSYVQQVFFATNRNAISDSRPERAFGGDRAAAGKVTYGIASVNIPITHKKGQIETPFMQIRILRDSSQHILYTRPPEDPQRCGVLVCFRYNQG</sequence>
<reference evidence="2 3" key="1">
    <citation type="journal article" date="2018" name="Aquat. Microb. Ecol.">
        <title>Gammaproteobacterial methanotrophs dominate.</title>
        <authorList>
            <person name="Rissanen A.J."/>
            <person name="Saarenheimo J."/>
            <person name="Tiirola M."/>
            <person name="Peura S."/>
            <person name="Aalto S.L."/>
            <person name="Karvinen A."/>
            <person name="Nykanen H."/>
        </authorList>
    </citation>
    <scope>NUCLEOTIDE SEQUENCE [LARGE SCALE GENOMIC DNA]</scope>
    <source>
        <strain evidence="2">AMbin10</strain>
    </source>
</reference>
<gene>
    <name evidence="2" type="ORF">DM484_04910</name>
</gene>
<evidence type="ECO:0000256" key="1">
    <source>
        <dbReference type="SAM" id="MobiDB-lite"/>
    </source>
</evidence>
<dbReference type="AlphaFoldDB" id="A0A2W4RKY4"/>
<comment type="caution">
    <text evidence="2">The sequence shown here is derived from an EMBL/GenBank/DDBJ whole genome shotgun (WGS) entry which is preliminary data.</text>
</comment>
<name>A0A2W4RKY4_9GAMM</name>